<evidence type="ECO:0000256" key="1">
    <source>
        <dbReference type="ARBA" id="ARBA00023015"/>
    </source>
</evidence>
<dbReference type="SMART" id="SM00342">
    <property type="entry name" value="HTH_ARAC"/>
    <property type="match status" value="1"/>
</dbReference>
<dbReference type="InterPro" id="IPR018060">
    <property type="entry name" value="HTH_AraC"/>
</dbReference>
<keyword evidence="1" id="KW-0805">Transcription regulation</keyword>
<dbReference type="RefSeq" id="WP_379874187.1">
    <property type="nucleotide sequence ID" value="NZ_JBHUIP010000001.1"/>
</dbReference>
<accession>A0ABW5DKE7</accession>
<dbReference type="CDD" id="cd06999">
    <property type="entry name" value="cupin_HpaA-like_N"/>
    <property type="match status" value="1"/>
</dbReference>
<dbReference type="InterPro" id="IPR037923">
    <property type="entry name" value="HTH-like"/>
</dbReference>
<feature type="domain" description="HTH araC/xylS-type" evidence="5">
    <location>
        <begin position="183"/>
        <end position="281"/>
    </location>
</feature>
<evidence type="ECO:0000256" key="4">
    <source>
        <dbReference type="ARBA" id="ARBA00023163"/>
    </source>
</evidence>
<dbReference type="InterPro" id="IPR050204">
    <property type="entry name" value="AraC_XylS_family_regulators"/>
</dbReference>
<evidence type="ECO:0000313" key="7">
    <source>
        <dbReference type="Proteomes" id="UP001597295"/>
    </source>
</evidence>
<dbReference type="SUPFAM" id="SSF51215">
    <property type="entry name" value="Regulatory protein AraC"/>
    <property type="match status" value="1"/>
</dbReference>
<keyword evidence="2" id="KW-0238">DNA-binding</keyword>
<keyword evidence="4" id="KW-0804">Transcription</keyword>
<dbReference type="Pfam" id="PF12833">
    <property type="entry name" value="HTH_18"/>
    <property type="match status" value="1"/>
</dbReference>
<evidence type="ECO:0000313" key="6">
    <source>
        <dbReference type="EMBL" id="MFD2261432.1"/>
    </source>
</evidence>
<keyword evidence="3" id="KW-0010">Activator</keyword>
<dbReference type="PANTHER" id="PTHR46796">
    <property type="entry name" value="HTH-TYPE TRANSCRIPTIONAL ACTIVATOR RHAS-RELATED"/>
    <property type="match status" value="1"/>
</dbReference>
<comment type="caution">
    <text evidence="6">The sequence shown here is derived from an EMBL/GenBank/DDBJ whole genome shotgun (WGS) entry which is preliminary data.</text>
</comment>
<dbReference type="InterPro" id="IPR018062">
    <property type="entry name" value="HTH_AraC-typ_CS"/>
</dbReference>
<dbReference type="InterPro" id="IPR047264">
    <property type="entry name" value="Cupin_HpaA-like_N"/>
</dbReference>
<sequence length="286" mass="31494">MRPAIPRYSLYGEPASPAEGDFVHHETIPDRAAPHGWRIEPHRHADLRHMMLVTAGGGTLACDERLIRFDAPCLILLPPALVHGFLFDPGTDGHVLTLAEDFVRDLAGVKLTGEIETLLDRALVLPDAQALTEGFERLAAEIASDRPARTLAIAGHILGLWAEVVRLHPAETSEGSAEERLYRAYLSLVQQHAAHNIAIGFYAARLKLTEARLTALCRHVAGLSPLEVIQRHRLAEAKRQLLYTDASIADVGIACGFEDPAYFSRFFQKQAGCAPGLWRKQRRQGA</sequence>
<reference evidence="7" key="1">
    <citation type="journal article" date="2019" name="Int. J. Syst. Evol. Microbiol.">
        <title>The Global Catalogue of Microorganisms (GCM) 10K type strain sequencing project: providing services to taxonomists for standard genome sequencing and annotation.</title>
        <authorList>
            <consortium name="The Broad Institute Genomics Platform"/>
            <consortium name="The Broad Institute Genome Sequencing Center for Infectious Disease"/>
            <person name="Wu L."/>
            <person name="Ma J."/>
        </authorList>
    </citation>
    <scope>NUCLEOTIDE SEQUENCE [LARGE SCALE GENOMIC DNA]</scope>
    <source>
        <strain evidence="7">CGMCC 1.19062</strain>
    </source>
</reference>
<name>A0ABW5DKE7_9PROT</name>
<evidence type="ECO:0000256" key="3">
    <source>
        <dbReference type="ARBA" id="ARBA00023159"/>
    </source>
</evidence>
<evidence type="ECO:0000256" key="2">
    <source>
        <dbReference type="ARBA" id="ARBA00023125"/>
    </source>
</evidence>
<dbReference type="InterPro" id="IPR003313">
    <property type="entry name" value="AraC-bd"/>
</dbReference>
<gene>
    <name evidence="6" type="ORF">ACFSM5_00935</name>
</gene>
<evidence type="ECO:0000259" key="5">
    <source>
        <dbReference type="PROSITE" id="PS01124"/>
    </source>
</evidence>
<dbReference type="PROSITE" id="PS00041">
    <property type="entry name" value="HTH_ARAC_FAMILY_1"/>
    <property type="match status" value="1"/>
</dbReference>
<dbReference type="Gene3D" id="2.60.120.10">
    <property type="entry name" value="Jelly Rolls"/>
    <property type="match status" value="1"/>
</dbReference>
<dbReference type="InterPro" id="IPR009057">
    <property type="entry name" value="Homeodomain-like_sf"/>
</dbReference>
<dbReference type="InterPro" id="IPR014710">
    <property type="entry name" value="RmlC-like_jellyroll"/>
</dbReference>
<dbReference type="SUPFAM" id="SSF46689">
    <property type="entry name" value="Homeodomain-like"/>
    <property type="match status" value="1"/>
</dbReference>
<organism evidence="6 7">
    <name type="scientific">Lacibacterium aquatile</name>
    <dbReference type="NCBI Taxonomy" id="1168082"/>
    <lineage>
        <taxon>Bacteria</taxon>
        <taxon>Pseudomonadati</taxon>
        <taxon>Pseudomonadota</taxon>
        <taxon>Alphaproteobacteria</taxon>
        <taxon>Rhodospirillales</taxon>
        <taxon>Rhodospirillaceae</taxon>
    </lineage>
</organism>
<proteinExistence type="predicted"/>
<dbReference type="EMBL" id="JBHUIP010000001">
    <property type="protein sequence ID" value="MFD2261432.1"/>
    <property type="molecule type" value="Genomic_DNA"/>
</dbReference>
<keyword evidence="7" id="KW-1185">Reference proteome</keyword>
<dbReference type="Proteomes" id="UP001597295">
    <property type="component" value="Unassembled WGS sequence"/>
</dbReference>
<dbReference type="PROSITE" id="PS01124">
    <property type="entry name" value="HTH_ARAC_FAMILY_2"/>
    <property type="match status" value="1"/>
</dbReference>
<dbReference type="Gene3D" id="1.10.10.60">
    <property type="entry name" value="Homeodomain-like"/>
    <property type="match status" value="1"/>
</dbReference>
<protein>
    <submittedName>
        <fullName evidence="6">Helix-turn-helix domain-containing protein</fullName>
    </submittedName>
</protein>
<dbReference type="Pfam" id="PF02311">
    <property type="entry name" value="AraC_binding"/>
    <property type="match status" value="1"/>
</dbReference>